<dbReference type="SUPFAM" id="SSF54427">
    <property type="entry name" value="NTF2-like"/>
    <property type="match status" value="1"/>
</dbReference>
<keyword evidence="4" id="KW-1185">Reference proteome</keyword>
<dbReference type="OrthoDB" id="1492465at2"/>
<reference evidence="3 4" key="1">
    <citation type="submission" date="2019-09" db="EMBL/GenBank/DDBJ databases">
        <title>Serinicoccus pratensis sp. nov., isolated from meadow soil.</title>
        <authorList>
            <person name="Zhang W."/>
        </authorList>
    </citation>
    <scope>NUCLEOTIDE SEQUENCE [LARGE SCALE GENOMIC DNA]</scope>
    <source>
        <strain evidence="3 4">W204</strain>
    </source>
</reference>
<dbReference type="InterPro" id="IPR032710">
    <property type="entry name" value="NTF2-like_dom_sf"/>
</dbReference>
<dbReference type="Pfam" id="PF13577">
    <property type="entry name" value="SnoaL_4"/>
    <property type="match status" value="1"/>
</dbReference>
<dbReference type="KEGG" id="serw:FY030_01145"/>
<evidence type="ECO:0000313" key="4">
    <source>
        <dbReference type="Proteomes" id="UP000326546"/>
    </source>
</evidence>
<dbReference type="AlphaFoldDB" id="A0A5J6V2H2"/>
<dbReference type="EMBL" id="CP044427">
    <property type="protein sequence ID" value="QFG67514.1"/>
    <property type="molecule type" value="Genomic_DNA"/>
</dbReference>
<accession>A0A5J6V2H2</accession>
<evidence type="ECO:0000256" key="1">
    <source>
        <dbReference type="SAM" id="MobiDB-lite"/>
    </source>
</evidence>
<name>A0A5J6V2H2_9MICO</name>
<dbReference type="Gene3D" id="3.10.450.50">
    <property type="match status" value="1"/>
</dbReference>
<dbReference type="Proteomes" id="UP000326546">
    <property type="component" value="Chromosome"/>
</dbReference>
<protein>
    <submittedName>
        <fullName evidence="3">Nuclear transport factor 2 family protein</fullName>
    </submittedName>
</protein>
<evidence type="ECO:0000313" key="3">
    <source>
        <dbReference type="EMBL" id="QFG67514.1"/>
    </source>
</evidence>
<sequence length="178" mass="20093">MDDAQMLEDRLLRLEGLQEVHRLIAEYSHGADKRELQRFLAVWHEDAVWDVGVARFTGIEEIAMAIQRQWAAQPVMTHWAANISVDLALGSTRAHALVDTDTLTQLTSGDWLQSAGTYHDVLELRDGHWGFVERRAEAHFSLALAPGAQEEGRDRRTDSGRSEHPPVHVREERSPGGR</sequence>
<gene>
    <name evidence="3" type="ORF">FY030_01145</name>
</gene>
<feature type="region of interest" description="Disordered" evidence="1">
    <location>
        <begin position="144"/>
        <end position="178"/>
    </location>
</feature>
<proteinExistence type="predicted"/>
<dbReference type="InterPro" id="IPR037401">
    <property type="entry name" value="SnoaL-like"/>
</dbReference>
<evidence type="ECO:0000259" key="2">
    <source>
        <dbReference type="Pfam" id="PF13577"/>
    </source>
</evidence>
<organism evidence="3 4">
    <name type="scientific">Ornithinimicrobium pratense</name>
    <dbReference type="NCBI Taxonomy" id="2593973"/>
    <lineage>
        <taxon>Bacteria</taxon>
        <taxon>Bacillati</taxon>
        <taxon>Actinomycetota</taxon>
        <taxon>Actinomycetes</taxon>
        <taxon>Micrococcales</taxon>
        <taxon>Ornithinimicrobiaceae</taxon>
        <taxon>Ornithinimicrobium</taxon>
    </lineage>
</organism>
<feature type="domain" description="SnoaL-like" evidence="2">
    <location>
        <begin position="14"/>
        <end position="135"/>
    </location>
</feature>
<dbReference type="RefSeq" id="WP_158059912.1">
    <property type="nucleotide sequence ID" value="NZ_CP044427.1"/>
</dbReference>
<feature type="compositionally biased region" description="Basic and acidic residues" evidence="1">
    <location>
        <begin position="150"/>
        <end position="178"/>
    </location>
</feature>